<dbReference type="AlphaFoldDB" id="A0A6M4JBL4"/>
<feature type="chain" id="PRO_5026689879" description="TNase-like domain-containing protein" evidence="1">
    <location>
        <begin position="25"/>
        <end position="296"/>
    </location>
</feature>
<organism evidence="3 4">
    <name type="scientific">Mycoplasma miroungirhinis</name>
    <dbReference type="NCBI Taxonomy" id="754516"/>
    <lineage>
        <taxon>Bacteria</taxon>
        <taxon>Bacillati</taxon>
        <taxon>Mycoplasmatota</taxon>
        <taxon>Mollicutes</taxon>
        <taxon>Mycoplasmataceae</taxon>
        <taxon>Mycoplasma</taxon>
    </lineage>
</organism>
<reference evidence="3 4" key="1">
    <citation type="submission" date="2020-05" db="EMBL/GenBank/DDBJ databases">
        <title>Novel Mycoplasma species detected in Mirounga angustirostris (northern elephant seal) from the USA.</title>
        <authorList>
            <person name="Volokhov D.V."/>
        </authorList>
    </citation>
    <scope>NUCLEOTIDE SEQUENCE [LARGE SCALE GENOMIC DNA]</scope>
    <source>
        <strain evidence="3 4">Mirounga ES2806-NAS</strain>
    </source>
</reference>
<dbReference type="PROSITE" id="PS50830">
    <property type="entry name" value="TNASE_3"/>
    <property type="match status" value="1"/>
</dbReference>
<evidence type="ECO:0000313" key="4">
    <source>
        <dbReference type="Proteomes" id="UP000502118"/>
    </source>
</evidence>
<dbReference type="EMBL" id="CP053097">
    <property type="protein sequence ID" value="QJR44310.1"/>
    <property type="molecule type" value="Genomic_DNA"/>
</dbReference>
<keyword evidence="4" id="KW-1185">Reference proteome</keyword>
<keyword evidence="1" id="KW-0732">Signal</keyword>
<proteinExistence type="predicted"/>
<sequence>MKFKLFKKKFLLTTLVITTFVSFSAVSVSCNIDSHFKKEITSQESKSVDNKIGKKLNQEITIKKYKEDDKSKIIDVKTTYWQKFGYIEGTVIKVFDGDTYLLEYEKDGEKKQVKIRCWGLDTPETRSPNVPNVSEIEQKYSDLDTEHAKSLILNQKVRTILLHQQTYDREVGITFFGKNFEECFEYRMLKDGYTLPRFTKENIESWKLEFNKKQKDSIASLFLKDFAYATNYAVLKRLGFYKDFKTPEELQRKVFLSHGDVISTFMFLPSLLENGYYVEAEDNIFLFLDKHKTNNK</sequence>
<gene>
    <name evidence="3" type="ORF">HLA92_02620</name>
</gene>
<dbReference type="PROSITE" id="PS51257">
    <property type="entry name" value="PROKAR_LIPOPROTEIN"/>
    <property type="match status" value="1"/>
</dbReference>
<evidence type="ECO:0000256" key="1">
    <source>
        <dbReference type="SAM" id="SignalP"/>
    </source>
</evidence>
<dbReference type="SUPFAM" id="SSF50199">
    <property type="entry name" value="Staphylococcal nuclease"/>
    <property type="match status" value="1"/>
</dbReference>
<dbReference type="Proteomes" id="UP000502118">
    <property type="component" value="Chromosome"/>
</dbReference>
<name>A0A6M4JBL4_9MOLU</name>
<feature type="domain" description="TNase-like" evidence="2">
    <location>
        <begin position="85"/>
        <end position="243"/>
    </location>
</feature>
<dbReference type="KEGG" id="mmio:HLA92_02620"/>
<dbReference type="InterPro" id="IPR035437">
    <property type="entry name" value="SNase_OB-fold_sf"/>
</dbReference>
<dbReference type="RefSeq" id="WP_171113257.1">
    <property type="nucleotide sequence ID" value="NZ_CP053097.1"/>
</dbReference>
<evidence type="ECO:0000313" key="3">
    <source>
        <dbReference type="EMBL" id="QJR44310.1"/>
    </source>
</evidence>
<protein>
    <recommendedName>
        <fullName evidence="2">TNase-like domain-containing protein</fullName>
    </recommendedName>
</protein>
<accession>A0A6M4JBL4</accession>
<feature type="signal peptide" evidence="1">
    <location>
        <begin position="1"/>
        <end position="24"/>
    </location>
</feature>
<evidence type="ECO:0000259" key="2">
    <source>
        <dbReference type="PROSITE" id="PS50830"/>
    </source>
</evidence>
<dbReference type="Gene3D" id="2.40.50.90">
    <property type="match status" value="1"/>
</dbReference>
<dbReference type="InterPro" id="IPR016071">
    <property type="entry name" value="Staphylococal_nuclease_OB-fold"/>
</dbReference>
<dbReference type="SMART" id="SM00318">
    <property type="entry name" value="SNc"/>
    <property type="match status" value="1"/>
</dbReference>
<dbReference type="Pfam" id="PF00565">
    <property type="entry name" value="SNase"/>
    <property type="match status" value="1"/>
</dbReference>